<dbReference type="STRING" id="1434701.SAMN05443634_10136"/>
<sequence length="187" mass="21569">MKKLFWILLPTLIFAQRKDTQVKINALTAPIGIANFGIEHAFTNNITVQADALISPWKSFADNHLQIYMGFLEGRYYFSSAMNKFYVGPNIGLGFYDIQKWNYWNTNKYQRGVAFVAGATVGYQFQINEHWGIDAFIGGGHSEGNYKGYRKDVPERYDSAQIFNKSGEWLIYRGGVMLTYKFKRKNK</sequence>
<dbReference type="SUPFAM" id="SSF103515">
    <property type="entry name" value="Autotransporter"/>
    <property type="match status" value="1"/>
</dbReference>
<reference evidence="1" key="5">
    <citation type="submission" date="2024-05" db="EMBL/GenBank/DDBJ databases">
        <authorList>
            <person name="Sun Q."/>
            <person name="Zhou Y."/>
        </authorList>
    </citation>
    <scope>NUCLEOTIDE SEQUENCE</scope>
    <source>
        <strain evidence="1">CGMCC 1.12707</strain>
    </source>
</reference>
<evidence type="ECO:0000313" key="4">
    <source>
        <dbReference type="Proteomes" id="UP000650994"/>
    </source>
</evidence>
<evidence type="ECO:0000313" key="1">
    <source>
        <dbReference type="EMBL" id="GGF06879.1"/>
    </source>
</evidence>
<dbReference type="InterPro" id="IPR021958">
    <property type="entry name" value="DUF3575"/>
</dbReference>
<dbReference type="EMBL" id="BMFL01000018">
    <property type="protein sequence ID" value="GGF06879.1"/>
    <property type="molecule type" value="Genomic_DNA"/>
</dbReference>
<dbReference type="InterPro" id="IPR036709">
    <property type="entry name" value="Autotransporte_beta_dom_sf"/>
</dbReference>
<dbReference type="EMBL" id="FRBH01000001">
    <property type="protein sequence ID" value="SHK45714.1"/>
    <property type="molecule type" value="Genomic_DNA"/>
</dbReference>
<protein>
    <recommendedName>
        <fullName evidence="5">DUF3575 domain-containing protein</fullName>
    </recommendedName>
</protein>
<evidence type="ECO:0000313" key="2">
    <source>
        <dbReference type="EMBL" id="SHK45714.1"/>
    </source>
</evidence>
<dbReference type="Pfam" id="PF12099">
    <property type="entry name" value="DUF3575"/>
    <property type="match status" value="1"/>
</dbReference>
<name>A0A1M6SLP8_9FLAO</name>
<reference evidence="3" key="3">
    <citation type="submission" date="2016-11" db="EMBL/GenBank/DDBJ databases">
        <authorList>
            <person name="Varghese N."/>
            <person name="Submissions S."/>
        </authorList>
    </citation>
    <scope>NUCLEOTIDE SEQUENCE [LARGE SCALE GENOMIC DNA]</scope>
    <source>
        <strain evidence="3">DSM 27989</strain>
    </source>
</reference>
<dbReference type="OrthoDB" id="1001751at2"/>
<dbReference type="Proteomes" id="UP000650994">
    <property type="component" value="Unassembled WGS sequence"/>
</dbReference>
<dbReference type="RefSeq" id="WP_072928728.1">
    <property type="nucleotide sequence ID" value="NZ_BMFL01000018.1"/>
</dbReference>
<gene>
    <name evidence="1" type="ORF">GCM10010984_25150</name>
    <name evidence="2" type="ORF">SAMN05443634_10136</name>
</gene>
<dbReference type="Proteomes" id="UP000184120">
    <property type="component" value="Unassembled WGS sequence"/>
</dbReference>
<organism evidence="2 3">
    <name type="scientific">Chishuiella changwenlii</name>
    <dbReference type="NCBI Taxonomy" id="1434701"/>
    <lineage>
        <taxon>Bacteria</taxon>
        <taxon>Pseudomonadati</taxon>
        <taxon>Bacteroidota</taxon>
        <taxon>Flavobacteriia</taxon>
        <taxon>Flavobacteriales</taxon>
        <taxon>Weeksellaceae</taxon>
        <taxon>Chishuiella</taxon>
    </lineage>
</organism>
<reference evidence="1" key="1">
    <citation type="journal article" date="2014" name="Int. J. Syst. Evol. Microbiol.">
        <title>Complete genome of a new Firmicutes species belonging to the dominant human colonic microbiota ('Ruminococcus bicirculans') reveals two chromosomes and a selective capacity to utilize plant glucans.</title>
        <authorList>
            <consortium name="NISC Comparative Sequencing Program"/>
            <person name="Wegmann U."/>
            <person name="Louis P."/>
            <person name="Goesmann A."/>
            <person name="Henrissat B."/>
            <person name="Duncan S.H."/>
            <person name="Flint H.J."/>
        </authorList>
    </citation>
    <scope>NUCLEOTIDE SEQUENCE</scope>
    <source>
        <strain evidence="1">CGMCC 1.12707</strain>
    </source>
</reference>
<keyword evidence="4" id="KW-1185">Reference proteome</keyword>
<evidence type="ECO:0008006" key="5">
    <source>
        <dbReference type="Google" id="ProtNLM"/>
    </source>
</evidence>
<dbReference type="AlphaFoldDB" id="A0A1M6SLP8"/>
<evidence type="ECO:0000313" key="3">
    <source>
        <dbReference type="Proteomes" id="UP000184120"/>
    </source>
</evidence>
<proteinExistence type="predicted"/>
<reference evidence="2" key="2">
    <citation type="submission" date="2016-11" db="EMBL/GenBank/DDBJ databases">
        <authorList>
            <person name="Jaros S."/>
            <person name="Januszkiewicz K."/>
            <person name="Wedrychowicz H."/>
        </authorList>
    </citation>
    <scope>NUCLEOTIDE SEQUENCE [LARGE SCALE GENOMIC DNA]</scope>
    <source>
        <strain evidence="2">DSM 27989</strain>
    </source>
</reference>
<accession>A0A1M6SLP8</accession>
<reference evidence="4" key="4">
    <citation type="journal article" date="2019" name="Int. J. Syst. Evol. Microbiol.">
        <title>The Global Catalogue of Microorganisms (GCM) 10K type strain sequencing project: providing services to taxonomists for standard genome sequencing and annotation.</title>
        <authorList>
            <consortium name="The Broad Institute Genomics Platform"/>
            <consortium name="The Broad Institute Genome Sequencing Center for Infectious Disease"/>
            <person name="Wu L."/>
            <person name="Ma J."/>
        </authorList>
    </citation>
    <scope>NUCLEOTIDE SEQUENCE [LARGE SCALE GENOMIC DNA]</scope>
    <source>
        <strain evidence="4">CGMCC 1.12707</strain>
    </source>
</reference>